<evidence type="ECO:0000313" key="2">
    <source>
        <dbReference type="Proteomes" id="UP001265301"/>
    </source>
</evidence>
<keyword evidence="2" id="KW-1185">Reference proteome</keyword>
<name>A0ABU3FPE4_9ENTE</name>
<proteinExistence type="predicted"/>
<comment type="caution">
    <text evidence="1">The sequence shown here is derived from an EMBL/GenBank/DDBJ whole genome shotgun (WGS) entry which is preliminary data.</text>
</comment>
<dbReference type="Proteomes" id="UP001265301">
    <property type="component" value="Unassembled WGS sequence"/>
</dbReference>
<evidence type="ECO:0000313" key="1">
    <source>
        <dbReference type="EMBL" id="MDT2827834.1"/>
    </source>
</evidence>
<organism evidence="1 2">
    <name type="scientific">Enterococcus viikkiensis</name>
    <dbReference type="NCBI Taxonomy" id="930854"/>
    <lineage>
        <taxon>Bacteria</taxon>
        <taxon>Bacillati</taxon>
        <taxon>Bacillota</taxon>
        <taxon>Bacilli</taxon>
        <taxon>Lactobacillales</taxon>
        <taxon>Enterococcaceae</taxon>
        <taxon>Enterococcus</taxon>
    </lineage>
</organism>
<accession>A0ABU3FPE4</accession>
<reference evidence="1 2" key="1">
    <citation type="submission" date="2023-03" db="EMBL/GenBank/DDBJ databases">
        <authorList>
            <person name="Shen W."/>
            <person name="Cai J."/>
        </authorList>
    </citation>
    <scope>NUCLEOTIDE SEQUENCE [LARGE SCALE GENOMIC DNA]</scope>
    <source>
        <strain evidence="1 2">B101</strain>
    </source>
</reference>
<gene>
    <name evidence="1" type="ORF">P7H59_05110</name>
</gene>
<protein>
    <submittedName>
        <fullName evidence="1">Uncharacterized protein</fullName>
    </submittedName>
</protein>
<sequence length="83" mass="9343">MEETTMKHLTNDELLKQAEKLTECAQQIKVLHRLAENLEYSRVSGDQFAVNHQIQSGLLGDMGDSLQTLEEAIQEISNTICPD</sequence>
<dbReference type="EMBL" id="JARQBN010000006">
    <property type="protein sequence ID" value="MDT2827834.1"/>
    <property type="molecule type" value="Genomic_DNA"/>
</dbReference>